<dbReference type="Gene3D" id="3.20.20.70">
    <property type="entry name" value="Aldolase class I"/>
    <property type="match status" value="1"/>
</dbReference>
<dbReference type="AlphaFoldDB" id="A0A1M6Z7E2"/>
<dbReference type="InterPro" id="IPR013785">
    <property type="entry name" value="Aldolase_TIM"/>
</dbReference>
<dbReference type="GO" id="GO:0000107">
    <property type="term" value="F:imidazoleglycerol-phosphate synthase activity"/>
    <property type="evidence" value="ECO:0007669"/>
    <property type="project" value="UniProtKB-UniRule"/>
</dbReference>
<dbReference type="Pfam" id="PF00977">
    <property type="entry name" value="His_biosynth"/>
    <property type="match status" value="1"/>
</dbReference>
<dbReference type="RefSeq" id="WP_073306263.1">
    <property type="nucleotide sequence ID" value="NZ_FRAW01000054.1"/>
</dbReference>
<dbReference type="InterPro" id="IPR004651">
    <property type="entry name" value="HisF"/>
</dbReference>
<comment type="pathway">
    <text evidence="1 9">Amino-acid biosynthesis; L-histidine biosynthesis; L-histidine from 5-phospho-alpha-D-ribose 1-diphosphate: step 5/9.</text>
</comment>
<accession>A0A1M6Z7E2</accession>
<dbReference type="Proteomes" id="UP000184275">
    <property type="component" value="Unassembled WGS sequence"/>
</dbReference>
<name>A0A1M6Z7E2_9BACT</name>
<dbReference type="UniPathway" id="UPA00031">
    <property type="reaction ID" value="UER00010"/>
</dbReference>
<evidence type="ECO:0000256" key="2">
    <source>
        <dbReference type="ARBA" id="ARBA00009667"/>
    </source>
</evidence>
<comment type="subcellular location">
    <subcellularLocation>
        <location evidence="9">Cytoplasm</location>
    </subcellularLocation>
</comment>
<keyword evidence="9" id="KW-0963">Cytoplasm</keyword>
<dbReference type="HAMAP" id="MF_01013">
    <property type="entry name" value="HisF"/>
    <property type="match status" value="1"/>
</dbReference>
<evidence type="ECO:0000313" key="12">
    <source>
        <dbReference type="Proteomes" id="UP000184275"/>
    </source>
</evidence>
<feature type="active site" evidence="9">
    <location>
        <position position="11"/>
    </location>
</feature>
<feature type="active site" evidence="9">
    <location>
        <position position="130"/>
    </location>
</feature>
<sequence length="261" mass="27675">MLTKRLIICLDVRNRKVTKGVQFKGNVDIGDPVELGAKYSADGVDELVFYDITASAENRPCDFDMVKDIAKNVFIPFSVGGGIRHLDDMHRVLLAGAEKVSVNSLAVLHPEIISEGAKAFGNQCVVLGMDAKCVGVSEKIPSGYEIYIKGGRAATGLDAVEWAKKAESLGAGEICLNAMDTDGVCNGYELSITDKVAKAVGIPVIASGGAGKPEHIATLFQKTAADAALVASMVHFGTYSVAQIKDDMRKAGVPVRMMGKR</sequence>
<dbReference type="GO" id="GO:0005737">
    <property type="term" value="C:cytoplasm"/>
    <property type="evidence" value="ECO:0007669"/>
    <property type="project" value="UniProtKB-SubCell"/>
</dbReference>
<keyword evidence="4 9" id="KW-0028">Amino-acid biosynthesis</keyword>
<dbReference type="GO" id="GO:0000105">
    <property type="term" value="P:L-histidine biosynthetic process"/>
    <property type="evidence" value="ECO:0007669"/>
    <property type="project" value="UniProtKB-UniRule"/>
</dbReference>
<comment type="catalytic activity">
    <reaction evidence="8 9">
        <text>5-[(5-phospho-1-deoxy-D-ribulos-1-ylimino)methylamino]-1-(5-phospho-beta-D-ribosyl)imidazole-4-carboxamide + L-glutamine = D-erythro-1-(imidazol-4-yl)glycerol 3-phosphate + 5-amino-1-(5-phospho-beta-D-ribosyl)imidazole-4-carboxamide + L-glutamate + H(+)</text>
        <dbReference type="Rhea" id="RHEA:24793"/>
        <dbReference type="ChEBI" id="CHEBI:15378"/>
        <dbReference type="ChEBI" id="CHEBI:29985"/>
        <dbReference type="ChEBI" id="CHEBI:58278"/>
        <dbReference type="ChEBI" id="CHEBI:58359"/>
        <dbReference type="ChEBI" id="CHEBI:58475"/>
        <dbReference type="ChEBI" id="CHEBI:58525"/>
        <dbReference type="EC" id="4.3.2.10"/>
    </reaction>
</comment>
<keyword evidence="6 9" id="KW-0456">Lyase</keyword>
<organism evidence="11 12">
    <name type="scientific">Fibrobacter intestinalis</name>
    <dbReference type="NCBI Taxonomy" id="28122"/>
    <lineage>
        <taxon>Bacteria</taxon>
        <taxon>Pseudomonadati</taxon>
        <taxon>Fibrobacterota</taxon>
        <taxon>Fibrobacteria</taxon>
        <taxon>Fibrobacterales</taxon>
        <taxon>Fibrobacteraceae</taxon>
        <taxon>Fibrobacter</taxon>
    </lineage>
</organism>
<evidence type="ECO:0000256" key="1">
    <source>
        <dbReference type="ARBA" id="ARBA00005091"/>
    </source>
</evidence>
<dbReference type="InterPro" id="IPR050064">
    <property type="entry name" value="IGPS_HisA/HisF"/>
</dbReference>
<evidence type="ECO:0000256" key="5">
    <source>
        <dbReference type="ARBA" id="ARBA00023102"/>
    </source>
</evidence>
<reference evidence="12" key="1">
    <citation type="submission" date="2016-11" db="EMBL/GenBank/DDBJ databases">
        <authorList>
            <person name="Varghese N."/>
            <person name="Submissions S."/>
        </authorList>
    </citation>
    <scope>NUCLEOTIDE SEQUENCE [LARGE SCALE GENOMIC DNA]</scope>
    <source>
        <strain evidence="12">UWOS</strain>
    </source>
</reference>
<dbReference type="InterPro" id="IPR011060">
    <property type="entry name" value="RibuloseP-bd_barrel"/>
</dbReference>
<comment type="similarity">
    <text evidence="2 9 10">Belongs to the HisA/HisF family.</text>
</comment>
<evidence type="ECO:0000256" key="6">
    <source>
        <dbReference type="ARBA" id="ARBA00023239"/>
    </source>
</evidence>
<evidence type="ECO:0000256" key="3">
    <source>
        <dbReference type="ARBA" id="ARBA00011152"/>
    </source>
</evidence>
<evidence type="ECO:0000256" key="10">
    <source>
        <dbReference type="RuleBase" id="RU003657"/>
    </source>
</evidence>
<evidence type="ECO:0000256" key="8">
    <source>
        <dbReference type="ARBA" id="ARBA00047838"/>
    </source>
</evidence>
<evidence type="ECO:0000313" key="11">
    <source>
        <dbReference type="EMBL" id="SHL26368.1"/>
    </source>
</evidence>
<dbReference type="EMBL" id="FRAW01000054">
    <property type="protein sequence ID" value="SHL26368.1"/>
    <property type="molecule type" value="Genomic_DNA"/>
</dbReference>
<comment type="subunit">
    <text evidence="3 9">Heterodimer of HisH and HisF.</text>
</comment>
<dbReference type="EC" id="4.3.2.10" evidence="9"/>
<dbReference type="CDD" id="cd04731">
    <property type="entry name" value="HisF"/>
    <property type="match status" value="1"/>
</dbReference>
<protein>
    <recommendedName>
        <fullName evidence="9">Imidazole glycerol phosphate synthase subunit HisF</fullName>
        <ecNumber evidence="9">4.3.2.10</ecNumber>
    </recommendedName>
    <alternativeName>
        <fullName evidence="9">IGP synthase cyclase subunit</fullName>
    </alternativeName>
    <alternativeName>
        <fullName evidence="9">IGP synthase subunit HisF</fullName>
    </alternativeName>
    <alternativeName>
        <fullName evidence="9">ImGP synthase subunit HisF</fullName>
        <shortName evidence="9">IGPS subunit HisF</shortName>
    </alternativeName>
</protein>
<dbReference type="SUPFAM" id="SSF51366">
    <property type="entry name" value="Ribulose-phoshate binding barrel"/>
    <property type="match status" value="1"/>
</dbReference>
<evidence type="ECO:0000256" key="7">
    <source>
        <dbReference type="ARBA" id="ARBA00025475"/>
    </source>
</evidence>
<evidence type="ECO:0000256" key="4">
    <source>
        <dbReference type="ARBA" id="ARBA00022605"/>
    </source>
</evidence>
<dbReference type="PANTHER" id="PTHR21235:SF2">
    <property type="entry name" value="IMIDAZOLE GLYCEROL PHOSPHATE SYNTHASE HISHF"/>
    <property type="match status" value="1"/>
</dbReference>
<dbReference type="InterPro" id="IPR006062">
    <property type="entry name" value="His_biosynth"/>
</dbReference>
<dbReference type="NCBIfam" id="TIGR00735">
    <property type="entry name" value="hisF"/>
    <property type="match status" value="1"/>
</dbReference>
<keyword evidence="5 9" id="KW-0368">Histidine biosynthesis</keyword>
<gene>
    <name evidence="9" type="primary">hisF</name>
    <name evidence="11" type="ORF">SAMN05720469_1548</name>
</gene>
<dbReference type="PANTHER" id="PTHR21235">
    <property type="entry name" value="IMIDAZOLE GLYCEROL PHOSPHATE SYNTHASE SUBUNIT HISF/H IGP SYNTHASE SUBUNIT HISF/H"/>
    <property type="match status" value="1"/>
</dbReference>
<keyword evidence="12" id="KW-1185">Reference proteome</keyword>
<evidence type="ECO:0000256" key="9">
    <source>
        <dbReference type="HAMAP-Rule" id="MF_01013"/>
    </source>
</evidence>
<comment type="function">
    <text evidence="7 9">IGPS catalyzes the conversion of PRFAR and glutamine to IGP, AICAR and glutamate. The HisF subunit catalyzes the cyclization activity that produces IGP and AICAR from PRFAR using the ammonia provided by the HisH subunit.</text>
</comment>
<dbReference type="GO" id="GO:0016829">
    <property type="term" value="F:lyase activity"/>
    <property type="evidence" value="ECO:0007669"/>
    <property type="project" value="UniProtKB-KW"/>
</dbReference>
<proteinExistence type="inferred from homology"/>